<gene>
    <name evidence="1" type="ORF">AXL3_45</name>
</gene>
<evidence type="ECO:0000313" key="2">
    <source>
        <dbReference type="Proteomes" id="UP000509379"/>
    </source>
</evidence>
<protein>
    <submittedName>
        <fullName evidence="1">Uncharacterized protein</fullName>
    </submittedName>
</protein>
<keyword evidence="2" id="KW-1185">Reference proteome</keyword>
<organism evidence="1 2">
    <name type="scientific">Stenotrophomonas phage vB_SmaS-AXL_3</name>
    <dbReference type="NCBI Taxonomy" id="2740427"/>
    <lineage>
        <taxon>Viruses</taxon>
        <taxon>Duplodnaviria</taxon>
        <taxon>Heunggongvirae</taxon>
        <taxon>Uroviricota</taxon>
        <taxon>Caudoviricetes</taxon>
        <taxon>Axeltriavirus</taxon>
        <taxon>Axeltriavirus AXL3</taxon>
    </lineage>
</organism>
<reference evidence="1" key="1">
    <citation type="submission" date="2020-05" db="EMBL/GenBank/DDBJ databases">
        <title>Isolation and characterization of the novel bacteriophage AXL3 against Stenotrophomonas maltophilia.</title>
        <authorList>
            <person name="McCutcheon J.G."/>
            <person name="Lin A."/>
            <person name="Dennis J."/>
        </authorList>
    </citation>
    <scope>NUCLEOTIDE SEQUENCE [LARGE SCALE GENOMIC DNA]</scope>
</reference>
<evidence type="ECO:0000313" key="1">
    <source>
        <dbReference type="EMBL" id="QKW95595.1"/>
    </source>
</evidence>
<proteinExistence type="predicted"/>
<name>A0A7D4XKT4_9CAUD</name>
<dbReference type="EMBL" id="MT536174">
    <property type="protein sequence ID" value="QKW95595.1"/>
    <property type="molecule type" value="Genomic_DNA"/>
</dbReference>
<accession>A0A7D4XKT4</accession>
<sequence>MLQKLLEAQLSNAVQEQIRAGVGTIPKNDADDILTRVAQLDASKLRGIVVIVASDMDGGRGVDVQTLVAGTPATLDPLLELGSHQIDEKLQNPGGDVCPGCGEVHGSSEDFLDELLRRGPGNDRTMNFGRDPLERGNELHADLGLLFALAAMGRKR</sequence>
<dbReference type="Proteomes" id="UP000509379">
    <property type="component" value="Segment"/>
</dbReference>